<evidence type="ECO:0000313" key="6">
    <source>
        <dbReference type="EMBL" id="MEQ2308050.1"/>
    </source>
</evidence>
<dbReference type="InterPro" id="IPR036259">
    <property type="entry name" value="MFS_trans_sf"/>
</dbReference>
<dbReference type="SUPFAM" id="SSF103473">
    <property type="entry name" value="MFS general substrate transporter"/>
    <property type="match status" value="1"/>
</dbReference>
<gene>
    <name evidence="6" type="ORF">AMECASPLE_024271</name>
</gene>
<feature type="transmembrane region" description="Helical" evidence="5">
    <location>
        <begin position="101"/>
        <end position="122"/>
    </location>
</feature>
<reference evidence="6 7" key="1">
    <citation type="submission" date="2021-06" db="EMBL/GenBank/DDBJ databases">
        <authorList>
            <person name="Palmer J.M."/>
        </authorList>
    </citation>
    <scope>NUCLEOTIDE SEQUENCE [LARGE SCALE GENOMIC DNA]</scope>
    <source>
        <strain evidence="6 7">AS_MEX2019</strain>
        <tissue evidence="6">Muscle</tissue>
    </source>
</reference>
<keyword evidence="2 5" id="KW-0812">Transmembrane</keyword>
<sequence length="139" mass="14581">MSAFNSLHTLPCRSLQFGAMGLSSMCILPLSGTDSFTSAVIFISAAVGLTTFTGGGVSVNVQDLTPSCAGALYGFMNMMGALMGLVLVSFSGYLIEVTMSWATVFSLITLVNVTGLGIFLIFGDAQRVDLLDDYQVIVV</sequence>
<evidence type="ECO:0000256" key="5">
    <source>
        <dbReference type="SAM" id="Phobius"/>
    </source>
</evidence>
<evidence type="ECO:0000256" key="1">
    <source>
        <dbReference type="ARBA" id="ARBA00004141"/>
    </source>
</evidence>
<evidence type="ECO:0000256" key="2">
    <source>
        <dbReference type="ARBA" id="ARBA00022692"/>
    </source>
</evidence>
<evidence type="ECO:0000313" key="7">
    <source>
        <dbReference type="Proteomes" id="UP001469553"/>
    </source>
</evidence>
<evidence type="ECO:0000256" key="3">
    <source>
        <dbReference type="ARBA" id="ARBA00022989"/>
    </source>
</evidence>
<evidence type="ECO:0000256" key="4">
    <source>
        <dbReference type="ARBA" id="ARBA00023136"/>
    </source>
</evidence>
<protein>
    <submittedName>
        <fullName evidence="6">Uncharacterized protein</fullName>
    </submittedName>
</protein>
<proteinExistence type="predicted"/>
<comment type="caution">
    <text evidence="6">The sequence shown here is derived from an EMBL/GenBank/DDBJ whole genome shotgun (WGS) entry which is preliminary data.</text>
</comment>
<dbReference type="Proteomes" id="UP001469553">
    <property type="component" value="Unassembled WGS sequence"/>
</dbReference>
<keyword evidence="7" id="KW-1185">Reference proteome</keyword>
<name>A0ABV0ZPI6_9TELE</name>
<keyword evidence="3 5" id="KW-1133">Transmembrane helix</keyword>
<feature type="transmembrane region" description="Helical" evidence="5">
    <location>
        <begin position="71"/>
        <end position="95"/>
    </location>
</feature>
<dbReference type="EMBL" id="JAHRIP010068132">
    <property type="protein sequence ID" value="MEQ2308050.1"/>
    <property type="molecule type" value="Genomic_DNA"/>
</dbReference>
<dbReference type="PANTHER" id="PTHR11662">
    <property type="entry name" value="SOLUTE CARRIER FAMILY 17"/>
    <property type="match status" value="1"/>
</dbReference>
<dbReference type="PANTHER" id="PTHR11662:SF279">
    <property type="entry name" value="VOLTAGE-GATED PURINE NUCLEOTIDE UNIPORTER SLC17A9"/>
    <property type="match status" value="1"/>
</dbReference>
<feature type="transmembrane region" description="Helical" evidence="5">
    <location>
        <begin position="36"/>
        <end position="59"/>
    </location>
</feature>
<comment type="subcellular location">
    <subcellularLocation>
        <location evidence="1">Membrane</location>
        <topology evidence="1">Multi-pass membrane protein</topology>
    </subcellularLocation>
</comment>
<accession>A0ABV0ZPI6</accession>
<keyword evidence="4 5" id="KW-0472">Membrane</keyword>
<dbReference type="InterPro" id="IPR050382">
    <property type="entry name" value="MFS_Na/Anion_cotransporter"/>
</dbReference>
<organism evidence="6 7">
    <name type="scientific">Ameca splendens</name>
    <dbReference type="NCBI Taxonomy" id="208324"/>
    <lineage>
        <taxon>Eukaryota</taxon>
        <taxon>Metazoa</taxon>
        <taxon>Chordata</taxon>
        <taxon>Craniata</taxon>
        <taxon>Vertebrata</taxon>
        <taxon>Euteleostomi</taxon>
        <taxon>Actinopterygii</taxon>
        <taxon>Neopterygii</taxon>
        <taxon>Teleostei</taxon>
        <taxon>Neoteleostei</taxon>
        <taxon>Acanthomorphata</taxon>
        <taxon>Ovalentaria</taxon>
        <taxon>Atherinomorphae</taxon>
        <taxon>Cyprinodontiformes</taxon>
        <taxon>Goodeidae</taxon>
        <taxon>Ameca</taxon>
    </lineage>
</organism>